<dbReference type="GO" id="GO:0022857">
    <property type="term" value="F:transmembrane transporter activity"/>
    <property type="evidence" value="ECO:0007669"/>
    <property type="project" value="InterPro"/>
</dbReference>
<dbReference type="AlphaFoldDB" id="A0A1X6MPH0"/>
<feature type="transmembrane region" description="Helical" evidence="7">
    <location>
        <begin position="290"/>
        <end position="310"/>
    </location>
</feature>
<dbReference type="GeneID" id="36331733"/>
<dbReference type="STRING" id="670580.A0A1X6MPH0"/>
<evidence type="ECO:0000259" key="8">
    <source>
        <dbReference type="PROSITE" id="PS50850"/>
    </source>
</evidence>
<dbReference type="PANTHER" id="PTHR43791:SF36">
    <property type="entry name" value="TRANSPORTER, PUTATIVE (AFU_ORTHOLOGUE AFUA_6G08340)-RELATED"/>
    <property type="match status" value="1"/>
</dbReference>
<feature type="transmembrane region" description="Helical" evidence="7">
    <location>
        <begin position="223"/>
        <end position="244"/>
    </location>
</feature>
<feature type="compositionally biased region" description="Polar residues" evidence="6">
    <location>
        <begin position="75"/>
        <end position="87"/>
    </location>
</feature>
<dbReference type="InterPro" id="IPR011701">
    <property type="entry name" value="MFS"/>
</dbReference>
<keyword evidence="3 7" id="KW-0812">Transmembrane</keyword>
<feature type="transmembrane region" description="Helical" evidence="7">
    <location>
        <begin position="256"/>
        <end position="278"/>
    </location>
</feature>
<dbReference type="OrthoDB" id="2985014at2759"/>
<feature type="transmembrane region" description="Helical" evidence="7">
    <location>
        <begin position="472"/>
        <end position="497"/>
    </location>
</feature>
<evidence type="ECO:0000256" key="3">
    <source>
        <dbReference type="ARBA" id="ARBA00022692"/>
    </source>
</evidence>
<organism evidence="9 10">
    <name type="scientific">Postia placenta MAD-698-R-SB12</name>
    <dbReference type="NCBI Taxonomy" id="670580"/>
    <lineage>
        <taxon>Eukaryota</taxon>
        <taxon>Fungi</taxon>
        <taxon>Dikarya</taxon>
        <taxon>Basidiomycota</taxon>
        <taxon>Agaricomycotina</taxon>
        <taxon>Agaricomycetes</taxon>
        <taxon>Polyporales</taxon>
        <taxon>Adustoporiaceae</taxon>
        <taxon>Rhodonia</taxon>
    </lineage>
</organism>
<keyword evidence="4 7" id="KW-1133">Transmembrane helix</keyword>
<accession>A0A1X6MPH0</accession>
<keyword evidence="2" id="KW-0813">Transport</keyword>
<proteinExistence type="predicted"/>
<dbReference type="RefSeq" id="XP_024335069.1">
    <property type="nucleotide sequence ID" value="XM_024486784.1"/>
</dbReference>
<feature type="domain" description="Major facilitator superfamily (MFS) profile" evidence="8">
    <location>
        <begin position="120"/>
        <end position="567"/>
    </location>
</feature>
<dbReference type="InterPro" id="IPR020846">
    <property type="entry name" value="MFS_dom"/>
</dbReference>
<gene>
    <name evidence="9" type="ORF">POSPLADRAFT_1153873</name>
</gene>
<dbReference type="Pfam" id="PF07690">
    <property type="entry name" value="MFS_1"/>
    <property type="match status" value="1"/>
</dbReference>
<evidence type="ECO:0000256" key="5">
    <source>
        <dbReference type="ARBA" id="ARBA00023136"/>
    </source>
</evidence>
<evidence type="ECO:0000256" key="4">
    <source>
        <dbReference type="ARBA" id="ARBA00022989"/>
    </source>
</evidence>
<reference evidence="9 10" key="1">
    <citation type="submission" date="2017-04" db="EMBL/GenBank/DDBJ databases">
        <title>Genome Sequence of the Model Brown-Rot Fungus Postia placenta SB12.</title>
        <authorList>
            <consortium name="DOE Joint Genome Institute"/>
            <person name="Gaskell J."/>
            <person name="Kersten P."/>
            <person name="Larrondo L.F."/>
            <person name="Canessa P."/>
            <person name="Martinez D."/>
            <person name="Hibbett D."/>
            <person name="Schmoll M."/>
            <person name="Kubicek C.P."/>
            <person name="Martinez A.T."/>
            <person name="Yadav J."/>
            <person name="Master E."/>
            <person name="Magnuson J.K."/>
            <person name="James T."/>
            <person name="Yaver D."/>
            <person name="Berka R."/>
            <person name="Labutti K."/>
            <person name="Lipzen A."/>
            <person name="Aerts A."/>
            <person name="Barry K."/>
            <person name="Henrissat B."/>
            <person name="Blanchette R."/>
            <person name="Grigoriev I."/>
            <person name="Cullen D."/>
        </authorList>
    </citation>
    <scope>NUCLEOTIDE SEQUENCE [LARGE SCALE GENOMIC DNA]</scope>
    <source>
        <strain evidence="9 10">MAD-698-R-SB12</strain>
    </source>
</reference>
<evidence type="ECO:0000256" key="2">
    <source>
        <dbReference type="ARBA" id="ARBA00022448"/>
    </source>
</evidence>
<feature type="transmembrane region" description="Helical" evidence="7">
    <location>
        <begin position="419"/>
        <end position="436"/>
    </location>
</feature>
<keyword evidence="5 7" id="KW-0472">Membrane</keyword>
<dbReference type="PROSITE" id="PS50850">
    <property type="entry name" value="MFS"/>
    <property type="match status" value="1"/>
</dbReference>
<evidence type="ECO:0000256" key="1">
    <source>
        <dbReference type="ARBA" id="ARBA00004141"/>
    </source>
</evidence>
<feature type="transmembrane region" description="Helical" evidence="7">
    <location>
        <begin position="509"/>
        <end position="528"/>
    </location>
</feature>
<keyword evidence="10" id="KW-1185">Reference proteome</keyword>
<dbReference type="Gene3D" id="1.20.1250.20">
    <property type="entry name" value="MFS general substrate transporter like domains"/>
    <property type="match status" value="2"/>
</dbReference>
<evidence type="ECO:0000256" key="6">
    <source>
        <dbReference type="SAM" id="MobiDB-lite"/>
    </source>
</evidence>
<dbReference type="InterPro" id="IPR036259">
    <property type="entry name" value="MFS_trans_sf"/>
</dbReference>
<evidence type="ECO:0000313" key="10">
    <source>
        <dbReference type="Proteomes" id="UP000194127"/>
    </source>
</evidence>
<dbReference type="GO" id="GO:0016020">
    <property type="term" value="C:membrane"/>
    <property type="evidence" value="ECO:0007669"/>
    <property type="project" value="UniProtKB-SubCell"/>
</dbReference>
<evidence type="ECO:0000256" key="7">
    <source>
        <dbReference type="SAM" id="Phobius"/>
    </source>
</evidence>
<name>A0A1X6MPH0_9APHY</name>
<evidence type="ECO:0000313" key="9">
    <source>
        <dbReference type="EMBL" id="OSX58275.1"/>
    </source>
</evidence>
<dbReference type="EMBL" id="KZ110605">
    <property type="protein sequence ID" value="OSX58275.1"/>
    <property type="molecule type" value="Genomic_DNA"/>
</dbReference>
<dbReference type="PANTHER" id="PTHR43791">
    <property type="entry name" value="PERMEASE-RELATED"/>
    <property type="match status" value="1"/>
</dbReference>
<dbReference type="Proteomes" id="UP000194127">
    <property type="component" value="Unassembled WGS sequence"/>
</dbReference>
<feature type="transmembrane region" description="Helical" evidence="7">
    <location>
        <begin position="442"/>
        <end position="460"/>
    </location>
</feature>
<comment type="subcellular location">
    <subcellularLocation>
        <location evidence="1">Membrane</location>
        <topology evidence="1">Multi-pass membrane protein</topology>
    </subcellularLocation>
</comment>
<dbReference type="SUPFAM" id="SSF103473">
    <property type="entry name" value="MFS general substrate transporter"/>
    <property type="match status" value="1"/>
</dbReference>
<sequence>MLEAGTSSPSPPVNVQKDVEECRVEDLNTQGTLYQLKLGGKAQKRHFFSPLEQDVADAVHKDAETVVYSQEEEVSMQSPTNRNNEFSDSARPEGGETQNQLESYVIGDWQSISSVSGHSIAFHISQDLPRPRTDRTNIGNVHVIPAFNENFGVTNNQKWTLALSVFYIGYCLLEMPANVLQRRIGANRLCVCSDEDLSFFMSLSFWGLSSLSFVYAKGYVGLLVLRVLLGIGEAGYYAGMVYYLSFWYTRHELAMRISICMTGTYPGAISGLIAFGLVRAHTSVLKGWQFLYMIEAIPTIVMAALILMFLPSFPFAATFLTPREKAIAQARMDRDQKPTSHGGMTGWEGFKAVVNDVNAWLLVIIYAGCEPLLLFTCMKLDLTLREHAVNVGTATITYFLPTLVDELGYSDINAQGMTVAPYVVGWFLVIFQAWHSDRTRDRGWHIVASSLISFVGYVILATSVQKSAGAGYFALFLVVAGNFSLFPLVIASPQIYFDSYDDFRKGHGISAACLFATAICAFALRTRLTLKNKKNRERLAAMSQDEKNGLSDDAEIWDNDPRYVFMV</sequence>
<protein>
    <recommendedName>
        <fullName evidence="8">Major facilitator superfamily (MFS) profile domain-containing protein</fullName>
    </recommendedName>
</protein>
<feature type="region of interest" description="Disordered" evidence="6">
    <location>
        <begin position="69"/>
        <end position="98"/>
    </location>
</feature>